<gene>
    <name evidence="4" type="ORF">TEA_005438</name>
</gene>
<accession>A0A4S4E0G8</accession>
<dbReference type="Proteomes" id="UP000306102">
    <property type="component" value="Unassembled WGS sequence"/>
</dbReference>
<dbReference type="PANTHER" id="PTHR34452:SF1">
    <property type="entry name" value="SPORULATION-SPECIFIC PROTEIN"/>
    <property type="match status" value="1"/>
</dbReference>
<feature type="coiled-coil region" evidence="1">
    <location>
        <begin position="872"/>
        <end position="1102"/>
    </location>
</feature>
<feature type="coiled-coil region" evidence="1">
    <location>
        <begin position="521"/>
        <end position="580"/>
    </location>
</feature>
<dbReference type="InterPro" id="IPR019448">
    <property type="entry name" value="NT-C2"/>
</dbReference>
<feature type="compositionally biased region" description="Basic and acidic residues" evidence="2">
    <location>
        <begin position="262"/>
        <end position="273"/>
    </location>
</feature>
<feature type="coiled-coil region" evidence="1">
    <location>
        <begin position="1172"/>
        <end position="1367"/>
    </location>
</feature>
<name>A0A4S4E0G8_CAMSN</name>
<feature type="domain" description="C2 NT-type" evidence="3">
    <location>
        <begin position="6"/>
        <end position="143"/>
    </location>
</feature>
<feature type="coiled-coil region" evidence="1">
    <location>
        <begin position="1670"/>
        <end position="1788"/>
    </location>
</feature>
<evidence type="ECO:0000313" key="4">
    <source>
        <dbReference type="EMBL" id="THG08596.1"/>
    </source>
</evidence>
<feature type="region of interest" description="Disordered" evidence="2">
    <location>
        <begin position="153"/>
        <end position="273"/>
    </location>
</feature>
<keyword evidence="1" id="KW-0175">Coiled coil</keyword>
<protein>
    <recommendedName>
        <fullName evidence="3">C2 NT-type domain-containing protein</fullName>
    </recommendedName>
</protein>
<feature type="compositionally biased region" description="Acidic residues" evidence="2">
    <location>
        <begin position="203"/>
        <end position="215"/>
    </location>
</feature>
<evidence type="ECO:0000256" key="2">
    <source>
        <dbReference type="SAM" id="MobiDB-lite"/>
    </source>
</evidence>
<feature type="compositionally biased region" description="Polar residues" evidence="2">
    <location>
        <begin position="172"/>
        <end position="183"/>
    </location>
</feature>
<dbReference type="EMBL" id="SDRB02009232">
    <property type="protein sequence ID" value="THG08596.1"/>
    <property type="molecule type" value="Genomic_DNA"/>
</dbReference>
<proteinExistence type="predicted"/>
<dbReference type="Gene3D" id="1.20.5.1160">
    <property type="entry name" value="Vasodilator-stimulated phosphoprotein"/>
    <property type="match status" value="1"/>
</dbReference>
<dbReference type="PANTHER" id="PTHR34452">
    <property type="entry name" value="MYOSIN HEAVY CHAIN-RELATED PROTEIN"/>
    <property type="match status" value="1"/>
</dbReference>
<feature type="compositionally biased region" description="Polar residues" evidence="2">
    <location>
        <begin position="1835"/>
        <end position="1856"/>
    </location>
</feature>
<evidence type="ECO:0000313" key="5">
    <source>
        <dbReference type="Proteomes" id="UP000306102"/>
    </source>
</evidence>
<keyword evidence="5" id="KW-1185">Reference proteome</keyword>
<feature type="compositionally biased region" description="Basic and acidic residues" evidence="2">
    <location>
        <begin position="232"/>
        <end position="246"/>
    </location>
</feature>
<sequence length="2127" mass="241515">MSRVAKWKLEKTKVKVVFRLQFHATHVPQAGWDKLFISFVPADSGKATAKTTKANVRNGACKWGDPIYETTRLLQDSKSKQCDEKLYKFVVAMGSSRSSILGEASINLADYADALKPSIIDLPLHGSAYAFCCQVTVQLLTSKTGFREFEQQREKGLQTGTELNRHDGSGTRKVSSSGEISNDQIDKVNARVRFKPESKELPSLEEEAGLSEENTDSAVGFDGSSNTSESLYAEKHDTSSTHEIDSLKSTVSGDLNGLSQSPREEKGDTSDHRILHQGSSDWVHGWSSDYSMDNDLAIVYEENGRLRGSLEVAESSVHELKLEVSSLQSHADEIGIETQKFSQQLAAEISAGEELAKEISVMQSECLKLKGDLEQLKSLKLSPQYASRETSNNSNQEHLFQGNQFSWLKGLLVMEDKIRDLQNKVYLSFNDRDLRFLHSDLGELLIFLHELKLETGEAIPPLDLPSKITNVKEIRKMSSHENEQFALGNGLDVDLYQPSDMLNCLSIPSIVSQEADSIGATKAIEDKIFELLRELDEAKAERESFARKMDQMECYYEALVQELEENHKQMLGELQNLRNEHSTCLYTIATTSAEMESLRQDMNEQILRFTQERRDLDSINKDLEKRATTSEAALRRARMNYSIAVDHLQKDLDLLSFQVVSMFETNENLIKQTFSETSQLCFEGQPEAVRSVEEFHATKLLQYQNQNAGVNKSLLLGGDILLEDMKKSLLLQEGLYQKVEEELSEMHVVNVHLDVFSKILQETLLEASAGVILMKKKIDEFAQQLDLSTESKKLLTLQLQTAMHEVQTLNEYKASCIAKCHDMDLQNQILEAKLERLSNENCLFTQKITELEALVRECRGYESKYEACFTEKKDLANLLKQETLDKGNLQNEMTSLKEELETVKAECSGYESKYDTCFTETTELATLLKQETLDKGSLQNEITCLKEELETVKAECSGYESKYEACSTEKTDLANLLKQETLNRVNLQNEISSLKEELKTVKTECRGYESRYEACFAEKTELATLLTQETLDKGNLQNEISFLKEELGSVKAECSGYGSKYEACSTEKTDLENLLKQETLNKEYLENEISSLKEELKTVIAEHSELSYSKEYLQKIVYFLEDKLGCVLASYNKQFNGLFPTTNSVCQNLGPMDFEVVISQLEEIQHSACERILQLLEEKKNLEGERDLAQVSSSTASTEMLVTKQKFGHDIQNMGTKLEASNALVEKLQLELETLANKLHVSSEAEENYAHRSKELLDDLALLEVELQQLTSKNMDLAKEILGLDTVTEELERSKLTIAELTQERQDLMMSLQGKTEESVKLASELDSLKENLRSLHDEFHLERSIRDNLEDTIKDLTSQLNEKHDHLLRFSQQDAELVHFRQLASDLELEKSRVCHILLQHEECLEKLCEESSHLTDLESQLSEMRGYIIAADVNVIFTRIQYETRIEELSLKLQSSEGHIGDLSKKLFDVEEMLNRSLAGEAHCIEENVNLATTVESLRSELKASVAQHEALSDLNGIMMVQLEEYKKRVASSEVDFSRDKNEHSLEVKQLKQILVLSEEEIDNLLSSKEELDTTVTVLKAKLDELRTYTTSLQDYNDELMTLQNQCNELKHRMSKQILKTEEFKNLSIHFKDLKDKAEAECLQARAKREPEGPSVAMQDSLRIAFLKEQYETKIQELRHQLSISKKHGEEMLWKLQDAVDELENRKKSEASHLKRNEDLSVKILELEAELQSVVTEKREKFKAYDRINAELECALLSLECCKEEKQRLEASLQECSEENNRIATELILTKGQLESFASNMNVQKEECNGFDELGNASGDTGLGKAYKEKPVSGTSSSESITMDTAGIDSSSTGRPFVKCSEHHNLMNREEAEDASSIPIVEGEHSAIPTNVQPFQGQDVLIRESVHGISKHAFLEQGAFLHNDSKHLAVSHDHFKAQSLKSSMDQLHKELERMKNDNSLLPPLDDHHFDPNFQGLQTELMQLHKVNEELRNIFPVFNESGSGNALERVLALEIELAEALRAKKKSSIIFQSSFIKQHSDEQAIFQSFRDINELIKEMLELKGRYVAVESELKDMHGRYSQLSLQFAEVEGERQKLMMTLKNVRTSRKFTQLNRFSSDTLGDHPS</sequence>
<organism evidence="4 5">
    <name type="scientific">Camellia sinensis var. sinensis</name>
    <name type="common">China tea</name>
    <dbReference type="NCBI Taxonomy" id="542762"/>
    <lineage>
        <taxon>Eukaryota</taxon>
        <taxon>Viridiplantae</taxon>
        <taxon>Streptophyta</taxon>
        <taxon>Embryophyta</taxon>
        <taxon>Tracheophyta</taxon>
        <taxon>Spermatophyta</taxon>
        <taxon>Magnoliopsida</taxon>
        <taxon>eudicotyledons</taxon>
        <taxon>Gunneridae</taxon>
        <taxon>Pentapetalae</taxon>
        <taxon>asterids</taxon>
        <taxon>Ericales</taxon>
        <taxon>Theaceae</taxon>
        <taxon>Camellia</taxon>
    </lineage>
</organism>
<feature type="compositionally biased region" description="Polar residues" evidence="2">
    <location>
        <begin position="247"/>
        <end position="261"/>
    </location>
</feature>
<dbReference type="STRING" id="542762.A0A4S4E0G8"/>
<comment type="caution">
    <text evidence="4">The sequence shown here is derived from an EMBL/GenBank/DDBJ whole genome shotgun (WGS) entry which is preliminary data.</text>
</comment>
<feature type="region of interest" description="Disordered" evidence="2">
    <location>
        <begin position="1824"/>
        <end position="1857"/>
    </location>
</feature>
<dbReference type="Pfam" id="PF10358">
    <property type="entry name" value="NT-C2"/>
    <property type="match status" value="1"/>
</dbReference>
<reference evidence="4 5" key="1">
    <citation type="journal article" date="2018" name="Proc. Natl. Acad. Sci. U.S.A.">
        <title>Draft genome sequence of Camellia sinensis var. sinensis provides insights into the evolution of the tea genome and tea quality.</title>
        <authorList>
            <person name="Wei C."/>
            <person name="Yang H."/>
            <person name="Wang S."/>
            <person name="Zhao J."/>
            <person name="Liu C."/>
            <person name="Gao L."/>
            <person name="Xia E."/>
            <person name="Lu Y."/>
            <person name="Tai Y."/>
            <person name="She G."/>
            <person name="Sun J."/>
            <person name="Cao H."/>
            <person name="Tong W."/>
            <person name="Gao Q."/>
            <person name="Li Y."/>
            <person name="Deng W."/>
            <person name="Jiang X."/>
            <person name="Wang W."/>
            <person name="Chen Q."/>
            <person name="Zhang S."/>
            <person name="Li H."/>
            <person name="Wu J."/>
            <person name="Wang P."/>
            <person name="Li P."/>
            <person name="Shi C."/>
            <person name="Zheng F."/>
            <person name="Jian J."/>
            <person name="Huang B."/>
            <person name="Shan D."/>
            <person name="Shi M."/>
            <person name="Fang C."/>
            <person name="Yue Y."/>
            <person name="Li F."/>
            <person name="Li D."/>
            <person name="Wei S."/>
            <person name="Han B."/>
            <person name="Jiang C."/>
            <person name="Yin Y."/>
            <person name="Xia T."/>
            <person name="Zhang Z."/>
            <person name="Bennetzen J.L."/>
            <person name="Zhao S."/>
            <person name="Wan X."/>
        </authorList>
    </citation>
    <scope>NUCLEOTIDE SEQUENCE [LARGE SCALE GENOMIC DNA]</scope>
    <source>
        <strain evidence="5">cv. Shuchazao</strain>
        <tissue evidence="4">Leaf</tissue>
    </source>
</reference>
<feature type="coiled-coil region" evidence="1">
    <location>
        <begin position="1543"/>
        <end position="1622"/>
    </location>
</feature>
<evidence type="ECO:0000259" key="3">
    <source>
        <dbReference type="PROSITE" id="PS51840"/>
    </source>
</evidence>
<dbReference type="PROSITE" id="PS51840">
    <property type="entry name" value="C2_NT"/>
    <property type="match status" value="1"/>
</dbReference>
<evidence type="ECO:0000256" key="1">
    <source>
        <dbReference type="SAM" id="Coils"/>
    </source>
</evidence>
<feature type="compositionally biased region" description="Basic and acidic residues" evidence="2">
    <location>
        <begin position="184"/>
        <end position="202"/>
    </location>
</feature>